<keyword evidence="2" id="KW-1185">Reference proteome</keyword>
<sequence>MSTSHMSPRDLKQPTVLDYAIYWLVEGRTQIIEFESDTNTLALLRTPVDLPDFLVFPMEDGWLGYAGMMGPIIRVFAIKDIYEDDFDSDDEMEVVLMLAQKFGPKEKKDSNIIPSHPAAIKSDNDEYNHIVIRPRVIRFIDDPNSILVRTELGVFMVDIESNEYEQLNQRINFATVYPYMKEWWEIKYMKCSCDFGFMPSTIVA</sequence>
<name>A0A0E0B7Q7_9ORYZ</name>
<reference evidence="1" key="1">
    <citation type="submission" date="2015-04" db="UniProtKB">
        <authorList>
            <consortium name="EnsemblPlants"/>
        </authorList>
    </citation>
    <scope>IDENTIFICATION</scope>
</reference>
<protein>
    <submittedName>
        <fullName evidence="1">Uncharacterized protein</fullName>
    </submittedName>
</protein>
<dbReference type="PANTHER" id="PTHR33186">
    <property type="entry name" value="OS10G0136150 PROTEIN-RELATED"/>
    <property type="match status" value="1"/>
</dbReference>
<dbReference type="PANTHER" id="PTHR33186:SF13">
    <property type="entry name" value="OS10G0138300 PROTEIN"/>
    <property type="match status" value="1"/>
</dbReference>
<reference evidence="1" key="2">
    <citation type="submission" date="2018-05" db="EMBL/GenBank/DDBJ databases">
        <title>OgluRS3 (Oryza glumaepatula Reference Sequence Version 3).</title>
        <authorList>
            <person name="Zhang J."/>
            <person name="Kudrna D."/>
            <person name="Lee S."/>
            <person name="Talag J."/>
            <person name="Welchert J."/>
            <person name="Wing R.A."/>
        </authorList>
    </citation>
    <scope>NUCLEOTIDE SEQUENCE [LARGE SCALE GENOMIC DNA]</scope>
</reference>
<dbReference type="Proteomes" id="UP000026961">
    <property type="component" value="Chromosome 10"/>
</dbReference>
<organism evidence="1">
    <name type="scientific">Oryza glumipatula</name>
    <dbReference type="NCBI Taxonomy" id="40148"/>
    <lineage>
        <taxon>Eukaryota</taxon>
        <taxon>Viridiplantae</taxon>
        <taxon>Streptophyta</taxon>
        <taxon>Embryophyta</taxon>
        <taxon>Tracheophyta</taxon>
        <taxon>Spermatophyta</taxon>
        <taxon>Magnoliopsida</taxon>
        <taxon>Liliopsida</taxon>
        <taxon>Poales</taxon>
        <taxon>Poaceae</taxon>
        <taxon>BOP clade</taxon>
        <taxon>Oryzoideae</taxon>
        <taxon>Oryzeae</taxon>
        <taxon>Oryzinae</taxon>
        <taxon>Oryza</taxon>
    </lineage>
</organism>
<proteinExistence type="predicted"/>
<dbReference type="AlphaFoldDB" id="A0A0E0B7Q7"/>
<evidence type="ECO:0000313" key="2">
    <source>
        <dbReference type="Proteomes" id="UP000026961"/>
    </source>
</evidence>
<dbReference type="Gramene" id="OGLUM10G02000.1">
    <property type="protein sequence ID" value="OGLUM10G02000.1"/>
    <property type="gene ID" value="OGLUM10G02000"/>
</dbReference>
<accession>A0A0E0B7Q7</accession>
<dbReference type="EnsemblPlants" id="OGLUM10G02000.1">
    <property type="protein sequence ID" value="OGLUM10G02000.1"/>
    <property type="gene ID" value="OGLUM10G02000"/>
</dbReference>
<dbReference type="HOGENOM" id="CLU_126804_0_0_1"/>
<evidence type="ECO:0000313" key="1">
    <source>
        <dbReference type="EnsemblPlants" id="OGLUM10G02000.1"/>
    </source>
</evidence>